<protein>
    <recommendedName>
        <fullName evidence="1">NERD domain-containing protein</fullName>
    </recommendedName>
</protein>
<keyword evidence="3" id="KW-1185">Reference proteome</keyword>
<name>A0A165RVQ8_9BACL</name>
<dbReference type="EMBL" id="LRFC01000038">
    <property type="protein sequence ID" value="KZE63781.1"/>
    <property type="molecule type" value="Genomic_DNA"/>
</dbReference>
<dbReference type="Proteomes" id="UP000076567">
    <property type="component" value="Unassembled WGS sequence"/>
</dbReference>
<comment type="caution">
    <text evidence="2">The sequence shown here is derived from an EMBL/GenBank/DDBJ whole genome shotgun (WGS) entry which is preliminary data.</text>
</comment>
<gene>
    <name evidence="2" type="ORF">AWM68_11745</name>
</gene>
<dbReference type="InterPro" id="IPR011528">
    <property type="entry name" value="NERD"/>
</dbReference>
<evidence type="ECO:0000313" key="3">
    <source>
        <dbReference type="Proteomes" id="UP000076567"/>
    </source>
</evidence>
<evidence type="ECO:0000313" key="2">
    <source>
        <dbReference type="EMBL" id="KZE63781.1"/>
    </source>
</evidence>
<dbReference type="PROSITE" id="PS50965">
    <property type="entry name" value="NERD"/>
    <property type="match status" value="1"/>
</dbReference>
<reference evidence="3" key="1">
    <citation type="submission" date="2016-01" db="EMBL/GenBank/DDBJ databases">
        <title>Draft genome of Chromobacterium sp. F49.</title>
        <authorList>
            <person name="Hong K.W."/>
        </authorList>
    </citation>
    <scope>NUCLEOTIDE SEQUENCE [LARGE SCALE GENOMIC DNA]</scope>
    <source>
        <strain evidence="3">P7IIIA</strain>
    </source>
</reference>
<sequence length="332" mass="38772">MRSDAMIKKVRIMPIYMNKLQLLMNRLNDDLVKQSLETEISKMMAGFRGEDSINYFLNMLPNRKECHVLHDLRIPHESTFFQIDTLIVNPEYILIIEAKNISGNLFFDHTFNQLLRTKNGIEEPFQDPIAQAERQKYQLENWLSKHKFPTVPIETLVVMTHSQSVLRTDDRTSRVSRKIIHSVQLLDRIREFHKKYKQRVIVSRDVMNKITKRLIKEHTPREVDVFERYKISKDIIIKGVQCTGCMTFAMKKGYRTWNCPHCSHSSKTSHIKALKDYSLLIQPTITNQQARDFLKLSSVSAASKLLVSLKLPHTGTTKGRVYDLSSLIEQQK</sequence>
<proteinExistence type="predicted"/>
<feature type="domain" description="NERD" evidence="1">
    <location>
        <begin position="45"/>
        <end position="162"/>
    </location>
</feature>
<dbReference type="AlphaFoldDB" id="A0A165RVQ8"/>
<evidence type="ECO:0000259" key="1">
    <source>
        <dbReference type="PROSITE" id="PS50965"/>
    </source>
</evidence>
<organism evidence="2 3">
    <name type="scientific">Fictibacillus phosphorivorans</name>
    <dbReference type="NCBI Taxonomy" id="1221500"/>
    <lineage>
        <taxon>Bacteria</taxon>
        <taxon>Bacillati</taxon>
        <taxon>Bacillota</taxon>
        <taxon>Bacilli</taxon>
        <taxon>Bacillales</taxon>
        <taxon>Fictibacillaceae</taxon>
        <taxon>Fictibacillus</taxon>
    </lineage>
</organism>
<accession>A0A165RVQ8</accession>
<dbReference type="Pfam" id="PF08378">
    <property type="entry name" value="NERD"/>
    <property type="match status" value="1"/>
</dbReference>